<dbReference type="AlphaFoldDB" id="A0A8S3GKN7"/>
<sequence>MHVLHNKLSKEMLSECSDMKDEYSQHDEEIRFNHQLQLNEEKRRMMNDETHHQNE</sequence>
<protein>
    <submittedName>
        <fullName evidence="1">Uncharacterized protein</fullName>
    </submittedName>
</protein>
<proteinExistence type="predicted"/>
<comment type="caution">
    <text evidence="1">The sequence shown here is derived from an EMBL/GenBank/DDBJ whole genome shotgun (WGS) entry which is preliminary data.</text>
</comment>
<organism evidence="1 2">
    <name type="scientific">Rotaria magnacalcarata</name>
    <dbReference type="NCBI Taxonomy" id="392030"/>
    <lineage>
        <taxon>Eukaryota</taxon>
        <taxon>Metazoa</taxon>
        <taxon>Spiralia</taxon>
        <taxon>Gnathifera</taxon>
        <taxon>Rotifera</taxon>
        <taxon>Eurotatoria</taxon>
        <taxon>Bdelloidea</taxon>
        <taxon>Philodinida</taxon>
        <taxon>Philodinidae</taxon>
        <taxon>Rotaria</taxon>
    </lineage>
</organism>
<dbReference type="Proteomes" id="UP000681967">
    <property type="component" value="Unassembled WGS sequence"/>
</dbReference>
<name>A0A8S3GKN7_9BILA</name>
<feature type="non-terminal residue" evidence="1">
    <location>
        <position position="1"/>
    </location>
</feature>
<gene>
    <name evidence="1" type="ORF">BYL167_LOCUS76231</name>
</gene>
<dbReference type="EMBL" id="CAJOBH010274517">
    <property type="protein sequence ID" value="CAF5167015.1"/>
    <property type="molecule type" value="Genomic_DNA"/>
</dbReference>
<accession>A0A8S3GKN7</accession>
<evidence type="ECO:0000313" key="2">
    <source>
        <dbReference type="Proteomes" id="UP000681967"/>
    </source>
</evidence>
<reference evidence="1" key="1">
    <citation type="submission" date="2021-02" db="EMBL/GenBank/DDBJ databases">
        <authorList>
            <person name="Nowell W R."/>
        </authorList>
    </citation>
    <scope>NUCLEOTIDE SEQUENCE</scope>
</reference>
<evidence type="ECO:0000313" key="1">
    <source>
        <dbReference type="EMBL" id="CAF5167015.1"/>
    </source>
</evidence>